<organism evidence="1 2">
    <name type="scientific">Echinops telfairi</name>
    <name type="common">Lesser hedgehog tenrec</name>
    <dbReference type="NCBI Taxonomy" id="9371"/>
    <lineage>
        <taxon>Eukaryota</taxon>
        <taxon>Metazoa</taxon>
        <taxon>Chordata</taxon>
        <taxon>Craniata</taxon>
        <taxon>Vertebrata</taxon>
        <taxon>Euteleostomi</taxon>
        <taxon>Mammalia</taxon>
        <taxon>Eutheria</taxon>
        <taxon>Afrotheria</taxon>
        <taxon>Tenrecidae</taxon>
        <taxon>Tenrecinae</taxon>
        <taxon>Echinops</taxon>
    </lineage>
</organism>
<protein>
    <submittedName>
        <fullName evidence="2">Gametogenetin-binding protein 1-like</fullName>
    </submittedName>
</protein>
<accession>A0AC55DAC9</accession>
<gene>
    <name evidence="2" type="primary">LOC101656402</name>
</gene>
<evidence type="ECO:0000313" key="2">
    <source>
        <dbReference type="RefSeq" id="XP_045148696.1"/>
    </source>
</evidence>
<evidence type="ECO:0000313" key="1">
    <source>
        <dbReference type="Proteomes" id="UP000694863"/>
    </source>
</evidence>
<sequence>MAVLLKHPPKGGPRPLATRLSQHTAAAHCEDGRTEARRMGRTENRVWAQDQEVEPGLARGHPSEKEDEEEEAAAVRQASRNTRASVRGHLAEALEEQPEPLQKAVGPLEVSPKALPKESEEGLSDGDLKQASFKAGVTLWNHLLSLYKELQKPAVAKEGLALEKEKGGDEETEEDSVFNFCVPGIVPLQSPLHKTFRSTDTVGFVESELKMLLAVRRESRLWKMGAQEGRELLAQPEITLEEAGIVDGQHLLLEEMDEMGNWPPE</sequence>
<dbReference type="Proteomes" id="UP000694863">
    <property type="component" value="Unplaced"/>
</dbReference>
<proteinExistence type="predicted"/>
<dbReference type="RefSeq" id="XP_045148696.1">
    <property type="nucleotide sequence ID" value="XM_045292761.1"/>
</dbReference>
<name>A0AC55DAC9_ECHTE</name>
<reference evidence="2" key="1">
    <citation type="submission" date="2025-08" db="UniProtKB">
        <authorList>
            <consortium name="RefSeq"/>
        </authorList>
    </citation>
    <scope>IDENTIFICATION</scope>
</reference>
<keyword evidence="1" id="KW-1185">Reference proteome</keyword>